<dbReference type="HOGENOM" id="CLU_013137_18_2_1"/>
<dbReference type="Gene3D" id="3.30.40.10">
    <property type="entry name" value="Zinc/RING finger domain, C3HC4 (zinc finger)"/>
    <property type="match status" value="1"/>
</dbReference>
<reference evidence="9" key="6">
    <citation type="journal article" date="2018" name="Nat. Plants">
        <title>Whole-genome landscape of Medicago truncatula symbiotic genes.</title>
        <authorList>
            <person name="Pecrix Y."/>
            <person name="Gamas P."/>
            <person name="Carrere S."/>
        </authorList>
    </citation>
    <scope>NUCLEOTIDE SEQUENCE</scope>
    <source>
        <tissue evidence="9">Leaves</tissue>
    </source>
</reference>
<dbReference type="SMART" id="SM00744">
    <property type="entry name" value="RINGv"/>
    <property type="match status" value="1"/>
</dbReference>
<evidence type="ECO:0000313" key="10">
    <source>
        <dbReference type="EnsemblPlants" id="AES94030"/>
    </source>
</evidence>
<dbReference type="EMBL" id="BT145297">
    <property type="protein sequence ID" value="AFK45091.1"/>
    <property type="molecule type" value="mRNA"/>
</dbReference>
<name>G7KC14_MEDTR</name>
<dbReference type="AlphaFoldDB" id="G7KC14"/>
<dbReference type="Proteomes" id="UP000002051">
    <property type="component" value="Chromosome 5"/>
</dbReference>
<evidence type="ECO:0000313" key="12">
    <source>
        <dbReference type="Proteomes" id="UP000265566"/>
    </source>
</evidence>
<dbReference type="SMART" id="SM00184">
    <property type="entry name" value="RING"/>
    <property type="match status" value="1"/>
</dbReference>
<dbReference type="GO" id="GO:0061630">
    <property type="term" value="F:ubiquitin protein ligase activity"/>
    <property type="evidence" value="ECO:0000318"/>
    <property type="project" value="GO_Central"/>
</dbReference>
<evidence type="ECO:0000313" key="11">
    <source>
        <dbReference type="Proteomes" id="UP000002051"/>
    </source>
</evidence>
<reference evidence="10" key="4">
    <citation type="submission" date="2015-04" db="UniProtKB">
        <authorList>
            <consortium name="EnsemblPlants"/>
        </authorList>
    </citation>
    <scope>IDENTIFICATION</scope>
    <source>
        <strain evidence="10">cv. Jemalong A17</strain>
    </source>
</reference>
<dbReference type="EnsemblPlants" id="AES94030">
    <property type="protein sequence ID" value="AES94030"/>
    <property type="gene ID" value="MTR_5g010100"/>
</dbReference>
<dbReference type="EMBL" id="CM001221">
    <property type="protein sequence ID" value="AES94030.1"/>
    <property type="molecule type" value="Genomic_DNA"/>
</dbReference>
<evidence type="ECO:0000256" key="4">
    <source>
        <dbReference type="PROSITE-ProRule" id="PRU00175"/>
    </source>
</evidence>
<dbReference type="SUPFAM" id="SSF57850">
    <property type="entry name" value="RING/U-box"/>
    <property type="match status" value="1"/>
</dbReference>
<keyword evidence="11" id="KW-1185">Reference proteome</keyword>
<dbReference type="Pfam" id="PF13639">
    <property type="entry name" value="zf-RING_2"/>
    <property type="match status" value="1"/>
</dbReference>
<dbReference type="PANTHER" id="PTHR47258">
    <property type="match status" value="1"/>
</dbReference>
<protein>
    <submittedName>
        <fullName evidence="7">Anaphase-promoting complex subunit 11 RING-H2 finger protein</fullName>
    </submittedName>
    <submittedName>
        <fullName evidence="9">Putative transcription factor C2H2 family</fullName>
    </submittedName>
</protein>
<evidence type="ECO:0000313" key="8">
    <source>
        <dbReference type="EMBL" id="AFK45091.1"/>
    </source>
</evidence>
<dbReference type="InterPro" id="IPR011016">
    <property type="entry name" value="Znf_RING-CH"/>
</dbReference>
<dbReference type="PANTHER" id="PTHR47258:SF1">
    <property type="entry name" value="E3 UBIQUITIN-PROTEIN LIGASE XERICO-RELATED"/>
    <property type="match status" value="1"/>
</dbReference>
<dbReference type="Gramene" id="rna28499">
    <property type="protein sequence ID" value="RHN53577.1"/>
    <property type="gene ID" value="gene28499"/>
</dbReference>
<evidence type="ECO:0000256" key="5">
    <source>
        <dbReference type="SAM" id="Phobius"/>
    </source>
</evidence>
<feature type="domain" description="RING-type" evidence="6">
    <location>
        <begin position="81"/>
        <end position="124"/>
    </location>
</feature>
<evidence type="ECO:0000256" key="2">
    <source>
        <dbReference type="ARBA" id="ARBA00022771"/>
    </source>
</evidence>
<sequence>MGFPTDIVLPKVFVQILSILSFIKKLITIFFFYIGLDSGFAFPESLPEFQSVNPLLLIRQILPVVKFSELELELELAVESCAVCLCEFKAEDEIQRLTNCRHIFHRSCLDRWMGYDHTTCPLCRTTFLPHHMLDA</sequence>
<dbReference type="GO" id="GO:0008270">
    <property type="term" value="F:zinc ion binding"/>
    <property type="evidence" value="ECO:0007669"/>
    <property type="project" value="UniProtKB-KW"/>
</dbReference>
<dbReference type="InterPro" id="IPR013083">
    <property type="entry name" value="Znf_RING/FYVE/PHD"/>
</dbReference>
<dbReference type="GO" id="GO:0016567">
    <property type="term" value="P:protein ubiquitination"/>
    <property type="evidence" value="ECO:0000318"/>
    <property type="project" value="GO_Central"/>
</dbReference>
<evidence type="ECO:0000256" key="3">
    <source>
        <dbReference type="ARBA" id="ARBA00022833"/>
    </source>
</evidence>
<dbReference type="OMA" id="CLHEFEN"/>
<dbReference type="InterPro" id="IPR044249">
    <property type="entry name" value="XERICO-like"/>
</dbReference>
<dbReference type="OrthoDB" id="8062037at2759"/>
<dbReference type="InterPro" id="IPR001841">
    <property type="entry name" value="Znf_RING"/>
</dbReference>
<reference evidence="7 11" key="1">
    <citation type="journal article" date="2011" name="Nature">
        <title>The Medicago genome provides insight into the evolution of rhizobial symbioses.</title>
        <authorList>
            <person name="Young N.D."/>
            <person name="Debelle F."/>
            <person name="Oldroyd G.E."/>
            <person name="Geurts R."/>
            <person name="Cannon S.B."/>
            <person name="Udvardi M.K."/>
            <person name="Benedito V.A."/>
            <person name="Mayer K.F."/>
            <person name="Gouzy J."/>
            <person name="Schoof H."/>
            <person name="Van de Peer Y."/>
            <person name="Proost S."/>
            <person name="Cook D.R."/>
            <person name="Meyers B.C."/>
            <person name="Spannagl M."/>
            <person name="Cheung F."/>
            <person name="De Mita S."/>
            <person name="Krishnakumar V."/>
            <person name="Gundlach H."/>
            <person name="Zhou S."/>
            <person name="Mudge J."/>
            <person name="Bharti A.K."/>
            <person name="Murray J.D."/>
            <person name="Naoumkina M.A."/>
            <person name="Rosen B."/>
            <person name="Silverstein K.A."/>
            <person name="Tang H."/>
            <person name="Rombauts S."/>
            <person name="Zhao P.X."/>
            <person name="Zhou P."/>
            <person name="Barbe V."/>
            <person name="Bardou P."/>
            <person name="Bechner M."/>
            <person name="Bellec A."/>
            <person name="Berger A."/>
            <person name="Berges H."/>
            <person name="Bidwell S."/>
            <person name="Bisseling T."/>
            <person name="Choisne N."/>
            <person name="Couloux A."/>
            <person name="Denny R."/>
            <person name="Deshpande S."/>
            <person name="Dai X."/>
            <person name="Doyle J.J."/>
            <person name="Dudez A.M."/>
            <person name="Farmer A.D."/>
            <person name="Fouteau S."/>
            <person name="Franken C."/>
            <person name="Gibelin C."/>
            <person name="Gish J."/>
            <person name="Goldstein S."/>
            <person name="Gonzalez A.J."/>
            <person name="Green P.J."/>
            <person name="Hallab A."/>
            <person name="Hartog M."/>
            <person name="Hua A."/>
            <person name="Humphray S.J."/>
            <person name="Jeong D.H."/>
            <person name="Jing Y."/>
            <person name="Jocker A."/>
            <person name="Kenton S.M."/>
            <person name="Kim D.J."/>
            <person name="Klee K."/>
            <person name="Lai H."/>
            <person name="Lang C."/>
            <person name="Lin S."/>
            <person name="Macmil S.L."/>
            <person name="Magdelenat G."/>
            <person name="Matthews L."/>
            <person name="McCorrison J."/>
            <person name="Monaghan E.L."/>
            <person name="Mun J.H."/>
            <person name="Najar F.Z."/>
            <person name="Nicholson C."/>
            <person name="Noirot C."/>
            <person name="O'Bleness M."/>
            <person name="Paule C.R."/>
            <person name="Poulain J."/>
            <person name="Prion F."/>
            <person name="Qin B."/>
            <person name="Qu C."/>
            <person name="Retzel E.F."/>
            <person name="Riddle C."/>
            <person name="Sallet E."/>
            <person name="Samain S."/>
            <person name="Samson N."/>
            <person name="Sanders I."/>
            <person name="Saurat O."/>
            <person name="Scarpelli C."/>
            <person name="Schiex T."/>
            <person name="Segurens B."/>
            <person name="Severin A.J."/>
            <person name="Sherrier D.J."/>
            <person name="Shi R."/>
            <person name="Sims S."/>
            <person name="Singer S.R."/>
            <person name="Sinharoy S."/>
            <person name="Sterck L."/>
            <person name="Viollet A."/>
            <person name="Wang B.B."/>
            <person name="Wang K."/>
            <person name="Wang M."/>
            <person name="Wang X."/>
            <person name="Warfsmann J."/>
            <person name="Weissenbach J."/>
            <person name="White D.D."/>
            <person name="White J.D."/>
            <person name="Wiley G.B."/>
            <person name="Wincker P."/>
            <person name="Xing Y."/>
            <person name="Yang L."/>
            <person name="Yao Z."/>
            <person name="Ying F."/>
            <person name="Zhai J."/>
            <person name="Zhou L."/>
            <person name="Zuber A."/>
            <person name="Denarie J."/>
            <person name="Dixon R.A."/>
            <person name="May G.D."/>
            <person name="Schwartz D.C."/>
            <person name="Rogers J."/>
            <person name="Quetier F."/>
            <person name="Town C.D."/>
            <person name="Roe B.A."/>
        </authorList>
    </citation>
    <scope>NUCLEOTIDE SEQUENCE [LARGE SCALE GENOMIC DNA]</scope>
    <source>
        <strain evidence="7">A17</strain>
        <strain evidence="10 11">cv. Jemalong A17</strain>
    </source>
</reference>
<dbReference type="EMBL" id="PSQE01000005">
    <property type="protein sequence ID" value="RHN53577.1"/>
    <property type="molecule type" value="Genomic_DNA"/>
</dbReference>
<reference evidence="7 11" key="3">
    <citation type="journal article" date="2014" name="BMC Genomics">
        <title>An improved genome release (version Mt4.0) for the model legume Medicago truncatula.</title>
        <authorList>
            <person name="Tang H."/>
            <person name="Krishnakumar V."/>
            <person name="Bidwell S."/>
            <person name="Rosen B."/>
            <person name="Chan A."/>
            <person name="Zhou S."/>
            <person name="Gentzbittel L."/>
            <person name="Childs K.L."/>
            <person name="Yandell M."/>
            <person name="Gundlach H."/>
            <person name="Mayer K.F."/>
            <person name="Schwartz D.C."/>
            <person name="Town C.D."/>
        </authorList>
    </citation>
    <scope>GENOME REANNOTATION</scope>
    <source>
        <strain evidence="10 11">cv. Jemalong A17</strain>
    </source>
</reference>
<keyword evidence="5" id="KW-1133">Transmembrane helix</keyword>
<evidence type="ECO:0000313" key="7">
    <source>
        <dbReference type="EMBL" id="AES94030.1"/>
    </source>
</evidence>
<evidence type="ECO:0000256" key="1">
    <source>
        <dbReference type="ARBA" id="ARBA00022723"/>
    </source>
</evidence>
<evidence type="ECO:0000313" key="9">
    <source>
        <dbReference type="EMBL" id="RHN53577.1"/>
    </source>
</evidence>
<feature type="transmembrane region" description="Helical" evidence="5">
    <location>
        <begin position="12"/>
        <end position="36"/>
    </location>
</feature>
<keyword evidence="2 4" id="KW-0863">Zinc-finger</keyword>
<keyword evidence="1" id="KW-0479">Metal-binding</keyword>
<reference evidence="8" key="2">
    <citation type="submission" date="2012-05" db="EMBL/GenBank/DDBJ databases">
        <authorList>
            <person name="Krishnakumar V."/>
            <person name="Cheung F."/>
            <person name="Xiao Y."/>
            <person name="Chan A."/>
            <person name="Moskal W.A."/>
            <person name="Town C.D."/>
        </authorList>
    </citation>
    <scope>NUCLEOTIDE SEQUENCE</scope>
</reference>
<proteinExistence type="evidence at transcript level"/>
<dbReference type="Proteomes" id="UP000265566">
    <property type="component" value="Chromosome 5"/>
</dbReference>
<keyword evidence="5" id="KW-0472">Membrane</keyword>
<accession>G7KC14</accession>
<reference evidence="12" key="5">
    <citation type="journal article" date="2018" name="Nat. Plants">
        <title>Whole-genome landscape of Medicago truncatula symbiotic genes.</title>
        <authorList>
            <person name="Pecrix Y."/>
            <person name="Staton S.E."/>
            <person name="Sallet E."/>
            <person name="Lelandais-Briere C."/>
            <person name="Moreau S."/>
            <person name="Carrere S."/>
            <person name="Blein T."/>
            <person name="Jardinaud M.F."/>
            <person name="Latrasse D."/>
            <person name="Zouine M."/>
            <person name="Zahm M."/>
            <person name="Kreplak J."/>
            <person name="Mayjonade B."/>
            <person name="Satge C."/>
            <person name="Perez M."/>
            <person name="Cauet S."/>
            <person name="Marande W."/>
            <person name="Chantry-Darmon C."/>
            <person name="Lopez-Roques C."/>
            <person name="Bouchez O."/>
            <person name="Berard A."/>
            <person name="Debelle F."/>
            <person name="Munos S."/>
            <person name="Bendahmane A."/>
            <person name="Berges H."/>
            <person name="Niebel A."/>
            <person name="Buitink J."/>
            <person name="Frugier F."/>
            <person name="Benhamed M."/>
            <person name="Crespi M."/>
            <person name="Gouzy J."/>
            <person name="Gamas P."/>
        </authorList>
    </citation>
    <scope>NUCLEOTIDE SEQUENCE [LARGE SCALE GENOMIC DNA]</scope>
    <source>
        <strain evidence="12">cv. Jemalong A17</strain>
    </source>
</reference>
<dbReference type="PROSITE" id="PS50089">
    <property type="entry name" value="ZF_RING_2"/>
    <property type="match status" value="1"/>
</dbReference>
<organism evidence="7 11">
    <name type="scientific">Medicago truncatula</name>
    <name type="common">Barrel medic</name>
    <name type="synonym">Medicago tribuloides</name>
    <dbReference type="NCBI Taxonomy" id="3880"/>
    <lineage>
        <taxon>Eukaryota</taxon>
        <taxon>Viridiplantae</taxon>
        <taxon>Streptophyta</taxon>
        <taxon>Embryophyta</taxon>
        <taxon>Tracheophyta</taxon>
        <taxon>Spermatophyta</taxon>
        <taxon>Magnoliopsida</taxon>
        <taxon>eudicotyledons</taxon>
        <taxon>Gunneridae</taxon>
        <taxon>Pentapetalae</taxon>
        <taxon>rosids</taxon>
        <taxon>fabids</taxon>
        <taxon>Fabales</taxon>
        <taxon>Fabaceae</taxon>
        <taxon>Papilionoideae</taxon>
        <taxon>50 kb inversion clade</taxon>
        <taxon>NPAAA clade</taxon>
        <taxon>Hologalegina</taxon>
        <taxon>IRL clade</taxon>
        <taxon>Trifolieae</taxon>
        <taxon>Medicago</taxon>
    </lineage>
</organism>
<dbReference type="KEGG" id="mtr:11425309"/>
<evidence type="ECO:0000259" key="6">
    <source>
        <dbReference type="PROSITE" id="PS50089"/>
    </source>
</evidence>
<gene>
    <name evidence="10" type="primary">11425309</name>
    <name evidence="7" type="ordered locus">MTR_5g010100</name>
    <name evidence="9" type="ORF">MtrunA17_Chr5g0397351</name>
</gene>
<dbReference type="eggNOG" id="KOG0800">
    <property type="taxonomic scope" value="Eukaryota"/>
</dbReference>
<dbReference type="PaxDb" id="3880-AES94030"/>
<keyword evidence="5" id="KW-0812">Transmembrane</keyword>
<keyword evidence="3" id="KW-0862">Zinc</keyword>